<keyword evidence="2" id="KW-1133">Transmembrane helix</keyword>
<reference evidence="3 4" key="1">
    <citation type="submission" date="2018-06" db="EMBL/GenBank/DDBJ databases">
        <title>Comparative genomics reveals the genomic features of Rhizophagus irregularis, R. cerebriforme, R. diaphanum and Gigaspora rosea, and their symbiotic lifestyle signature.</title>
        <authorList>
            <person name="Morin E."/>
            <person name="San Clemente H."/>
            <person name="Chen E.C.H."/>
            <person name="De La Providencia I."/>
            <person name="Hainaut M."/>
            <person name="Kuo A."/>
            <person name="Kohler A."/>
            <person name="Murat C."/>
            <person name="Tang N."/>
            <person name="Roy S."/>
            <person name="Loubradou J."/>
            <person name="Henrissat B."/>
            <person name="Grigoriev I.V."/>
            <person name="Corradi N."/>
            <person name="Roux C."/>
            <person name="Martin F.M."/>
        </authorList>
    </citation>
    <scope>NUCLEOTIDE SEQUENCE [LARGE SCALE GENOMIC DNA]</scope>
    <source>
        <strain evidence="3 4">DAOM 194757</strain>
    </source>
</reference>
<dbReference type="SUPFAM" id="SSF117281">
    <property type="entry name" value="Kelch motif"/>
    <property type="match status" value="1"/>
</dbReference>
<name>A0A397U9C3_9GLOM</name>
<dbReference type="AlphaFoldDB" id="A0A397U9C3"/>
<evidence type="ECO:0000256" key="2">
    <source>
        <dbReference type="SAM" id="Phobius"/>
    </source>
</evidence>
<dbReference type="Proteomes" id="UP000266673">
    <property type="component" value="Unassembled WGS sequence"/>
</dbReference>
<sequence length="160" mass="17569">ATWTDFATPATPYIAKLDTSSWIWSIPNLSQINSPQLCFHSAALYGNYMIIAFGLNPSLTSSSSFVLSNNLYILDIKNYTWVTTFNPNQSISTQTPSPNNSPTNQTPSSDNHLNNDLFIGIGVGAGIVLLGVFSVVGFLLYKRKNQYPKFIPTPGTTDRI</sequence>
<keyword evidence="2" id="KW-0812">Transmembrane</keyword>
<feature type="transmembrane region" description="Helical" evidence="2">
    <location>
        <begin position="117"/>
        <end position="141"/>
    </location>
</feature>
<proteinExistence type="predicted"/>
<evidence type="ECO:0000313" key="4">
    <source>
        <dbReference type="Proteomes" id="UP000266673"/>
    </source>
</evidence>
<dbReference type="Gene3D" id="2.120.10.80">
    <property type="entry name" value="Kelch-type beta propeller"/>
    <property type="match status" value="1"/>
</dbReference>
<feature type="region of interest" description="Disordered" evidence="1">
    <location>
        <begin position="90"/>
        <end position="109"/>
    </location>
</feature>
<feature type="non-terminal residue" evidence="3">
    <location>
        <position position="1"/>
    </location>
</feature>
<comment type="caution">
    <text evidence="3">The sequence shown here is derived from an EMBL/GenBank/DDBJ whole genome shotgun (WGS) entry which is preliminary data.</text>
</comment>
<gene>
    <name evidence="3" type="ORF">C2G38_2117849</name>
</gene>
<feature type="compositionally biased region" description="Low complexity" evidence="1">
    <location>
        <begin position="92"/>
        <end position="109"/>
    </location>
</feature>
<organism evidence="3 4">
    <name type="scientific">Gigaspora rosea</name>
    <dbReference type="NCBI Taxonomy" id="44941"/>
    <lineage>
        <taxon>Eukaryota</taxon>
        <taxon>Fungi</taxon>
        <taxon>Fungi incertae sedis</taxon>
        <taxon>Mucoromycota</taxon>
        <taxon>Glomeromycotina</taxon>
        <taxon>Glomeromycetes</taxon>
        <taxon>Diversisporales</taxon>
        <taxon>Gigasporaceae</taxon>
        <taxon>Gigaspora</taxon>
    </lineage>
</organism>
<evidence type="ECO:0000256" key="1">
    <source>
        <dbReference type="SAM" id="MobiDB-lite"/>
    </source>
</evidence>
<protein>
    <submittedName>
        <fullName evidence="3">Uncharacterized protein</fullName>
    </submittedName>
</protein>
<evidence type="ECO:0000313" key="3">
    <source>
        <dbReference type="EMBL" id="RIB05647.1"/>
    </source>
</evidence>
<keyword evidence="4" id="KW-1185">Reference proteome</keyword>
<dbReference type="EMBL" id="QKWP01001943">
    <property type="protein sequence ID" value="RIB05647.1"/>
    <property type="molecule type" value="Genomic_DNA"/>
</dbReference>
<keyword evidence="2" id="KW-0472">Membrane</keyword>
<dbReference type="InterPro" id="IPR015915">
    <property type="entry name" value="Kelch-typ_b-propeller"/>
</dbReference>
<dbReference type="OrthoDB" id="2474628at2759"/>
<accession>A0A397U9C3</accession>